<sequence length="539" mass="55455">MIKHDSPSYSGSNNSVPHEHSPSPFHRQPNVSSFKGVAPTSSAIATSSGEWHNSYPSYAHPMYQQQQQQQPQQSLPGLRSSFSGQGGAAPGSGTAAHSNPYSSYGHAVHSSGAPPLPSPAASSQAAQAAPGGHAHPGHSPIASDMAAWGNTQGGARPHTADAYFGNGYQGFSALTQPQPPPAQQGAPARPPASSYGPGSNRVFAYMPSNDESPGAEAAYGGHPSSAGGPGASPYGSYATGSSTAYSSSTAPNTATSTAPSSAGTGASVSTHKKRPRRRYDEIERLYRCSWPGCTKSYGTLNHLNAHVAMQKHGAKRLPTEFKDMRRAWRKAKRDEDQRRHSSVQAQLKAEEEAMFRGRMGSLPNPGAFYPNVASGGMYPPQSRPYAAYPHPQPPPLPSTESGYPGPPPSAGSSGSGGSGSAGGGGHMLPPIPGRSYSVGTAGYGMHPTGMAAPSAGASHDHYGGGGGGGSHGYGSHGWSTGGPQSGGPSHHHHQQQHQHQQHQQQQQQQQQQSSAPASSAGQGGASGLGAYLMAHRGSI</sequence>
<gene>
    <name evidence="3" type="ORF">JKILLFL_G6698</name>
</gene>
<evidence type="ECO:0000256" key="1">
    <source>
        <dbReference type="PROSITE-ProRule" id="PRU00042"/>
    </source>
</evidence>
<feature type="compositionally biased region" description="Low complexity" evidence="2">
    <location>
        <begin position="109"/>
        <end position="140"/>
    </location>
</feature>
<feature type="region of interest" description="Disordered" evidence="2">
    <location>
        <begin position="1"/>
        <end position="276"/>
    </location>
</feature>
<feature type="compositionally biased region" description="Low complexity" evidence="2">
    <location>
        <begin position="64"/>
        <end position="73"/>
    </location>
</feature>
<feature type="compositionally biased region" description="Low complexity" evidence="2">
    <location>
        <begin position="217"/>
        <end position="269"/>
    </location>
</feature>
<feature type="region of interest" description="Disordered" evidence="2">
    <location>
        <begin position="453"/>
        <end position="539"/>
    </location>
</feature>
<organism evidence="3 4">
    <name type="scientific">Tilletia laevis</name>
    <dbReference type="NCBI Taxonomy" id="157183"/>
    <lineage>
        <taxon>Eukaryota</taxon>
        <taxon>Fungi</taxon>
        <taxon>Dikarya</taxon>
        <taxon>Basidiomycota</taxon>
        <taxon>Ustilaginomycotina</taxon>
        <taxon>Exobasidiomycetes</taxon>
        <taxon>Tilletiales</taxon>
        <taxon>Tilletiaceae</taxon>
        <taxon>Tilletia</taxon>
    </lineage>
</organism>
<dbReference type="PROSITE" id="PS50157">
    <property type="entry name" value="ZINC_FINGER_C2H2_2"/>
    <property type="match status" value="1"/>
</dbReference>
<evidence type="ECO:0000313" key="3">
    <source>
        <dbReference type="EMBL" id="CAD6900056.1"/>
    </source>
</evidence>
<dbReference type="PANTHER" id="PTHR36167">
    <property type="entry name" value="C2H2 FINGER DOMAIN TRANSCRIPTION FACTOR (EUROFUNG)-RELATED"/>
    <property type="match status" value="1"/>
</dbReference>
<keyword evidence="1" id="KW-0862">Zinc</keyword>
<evidence type="ECO:0000256" key="2">
    <source>
        <dbReference type="SAM" id="MobiDB-lite"/>
    </source>
</evidence>
<proteinExistence type="predicted"/>
<keyword evidence="4" id="KW-1185">Reference proteome</keyword>
<dbReference type="PANTHER" id="PTHR36167:SF3">
    <property type="entry name" value="C2H2 FINGER DOMAIN TRANSCRIPTION FACTOR (EUROFUNG)-RELATED"/>
    <property type="match status" value="1"/>
</dbReference>
<dbReference type="Gene3D" id="3.30.160.60">
    <property type="entry name" value="Classic Zinc Finger"/>
    <property type="match status" value="1"/>
</dbReference>
<accession>A0A9N8LFR0</accession>
<dbReference type="EMBL" id="CAJHJF010000302">
    <property type="protein sequence ID" value="CAD6900056.1"/>
    <property type="molecule type" value="Genomic_DNA"/>
</dbReference>
<dbReference type="OrthoDB" id="1939603at2759"/>
<feature type="compositionally biased region" description="Basic residues" evidence="2">
    <location>
        <begin position="489"/>
        <end position="500"/>
    </location>
</feature>
<dbReference type="InterPro" id="IPR039327">
    <property type="entry name" value="CON7-like"/>
</dbReference>
<evidence type="ECO:0000313" key="4">
    <source>
        <dbReference type="Proteomes" id="UP000836404"/>
    </source>
</evidence>
<feature type="compositionally biased region" description="Polar residues" evidence="2">
    <location>
        <begin position="7"/>
        <end position="16"/>
    </location>
</feature>
<protein>
    <submittedName>
        <fullName evidence="3">Uncharacterized protein</fullName>
    </submittedName>
</protein>
<keyword evidence="1" id="KW-0863">Zinc-finger</keyword>
<keyword evidence="1" id="KW-0479">Metal-binding</keyword>
<dbReference type="InterPro" id="IPR013087">
    <property type="entry name" value="Znf_C2H2_type"/>
</dbReference>
<dbReference type="PROSITE" id="PS00028">
    <property type="entry name" value="ZINC_FINGER_C2H2_1"/>
    <property type="match status" value="1"/>
</dbReference>
<reference evidence="3 4" key="1">
    <citation type="submission" date="2020-10" db="EMBL/GenBank/DDBJ databases">
        <authorList>
            <person name="Sedaghatjoo S."/>
        </authorList>
    </citation>
    <scope>NUCLEOTIDE SEQUENCE [LARGE SCALE GENOMIC DNA]</scope>
    <source>
        <strain evidence="3 4">LLFL</strain>
    </source>
</reference>
<feature type="compositionally biased region" description="Gly residues" evidence="2">
    <location>
        <begin position="413"/>
        <end position="426"/>
    </location>
</feature>
<feature type="compositionally biased region" description="Gly residues" evidence="2">
    <location>
        <begin position="463"/>
        <end position="485"/>
    </location>
</feature>
<dbReference type="GO" id="GO:0006355">
    <property type="term" value="P:regulation of DNA-templated transcription"/>
    <property type="evidence" value="ECO:0007669"/>
    <property type="project" value="InterPro"/>
</dbReference>
<dbReference type="GO" id="GO:0008270">
    <property type="term" value="F:zinc ion binding"/>
    <property type="evidence" value="ECO:0007669"/>
    <property type="project" value="UniProtKB-KW"/>
</dbReference>
<comment type="caution">
    <text evidence="3">The sequence shown here is derived from an EMBL/GenBank/DDBJ whole genome shotgun (WGS) entry which is preliminary data.</text>
</comment>
<feature type="region of interest" description="Disordered" evidence="2">
    <location>
        <begin position="383"/>
        <end position="433"/>
    </location>
</feature>
<dbReference type="AlphaFoldDB" id="A0A9N8LFR0"/>
<feature type="compositionally biased region" description="Low complexity" evidence="2">
    <location>
        <begin position="501"/>
        <end position="520"/>
    </location>
</feature>
<dbReference type="Proteomes" id="UP000836404">
    <property type="component" value="Unassembled WGS sequence"/>
</dbReference>
<feature type="compositionally biased region" description="Polar residues" evidence="2">
    <location>
        <begin position="29"/>
        <end position="56"/>
    </location>
</feature>
<name>A0A9N8LFR0_9BASI</name>